<organism evidence="1 2">
    <name type="scientific">Rangifer tarandus platyrhynchus</name>
    <name type="common">Svalbard reindeer</name>
    <dbReference type="NCBI Taxonomy" id="3082113"/>
    <lineage>
        <taxon>Eukaryota</taxon>
        <taxon>Metazoa</taxon>
        <taxon>Chordata</taxon>
        <taxon>Craniata</taxon>
        <taxon>Vertebrata</taxon>
        <taxon>Euteleostomi</taxon>
        <taxon>Mammalia</taxon>
        <taxon>Eutheria</taxon>
        <taxon>Laurasiatheria</taxon>
        <taxon>Artiodactyla</taxon>
        <taxon>Ruminantia</taxon>
        <taxon>Pecora</taxon>
        <taxon>Cervidae</taxon>
        <taxon>Odocoileinae</taxon>
        <taxon>Rangifer</taxon>
    </lineage>
</organism>
<evidence type="ECO:0000313" key="1">
    <source>
        <dbReference type="EMBL" id="CAI9165343.1"/>
    </source>
</evidence>
<reference evidence="1" key="1">
    <citation type="submission" date="2023-04" db="EMBL/GenBank/DDBJ databases">
        <authorList>
            <consortium name="ELIXIR-Norway"/>
        </authorList>
    </citation>
    <scope>NUCLEOTIDE SEQUENCE [LARGE SCALE GENOMIC DNA]</scope>
</reference>
<dbReference type="EMBL" id="OX459960">
    <property type="protein sequence ID" value="CAI9165343.1"/>
    <property type="molecule type" value="Genomic_DNA"/>
</dbReference>
<sequence>MVLEEAELMDSASYLLCDSRCPSLPFFSGPGSSHLEAGDHLSLPSCHVTVKRTCLSWLWNLGCTCRAELQEGWVAVDDSAPPPGKWGHCSLVLLGHLPVLPLPLFGLCSFFPGC</sequence>
<keyword evidence="2" id="KW-1185">Reference proteome</keyword>
<accession>A0ABN8YVG9</accession>
<name>A0ABN8YVG9_RANTA</name>
<gene>
    <name evidence="1" type="ORF">MRATA1EN1_LOCUS14305</name>
</gene>
<proteinExistence type="predicted"/>
<evidence type="ECO:0000313" key="2">
    <source>
        <dbReference type="Proteomes" id="UP001176941"/>
    </source>
</evidence>
<dbReference type="Proteomes" id="UP001176941">
    <property type="component" value="Chromosome 24"/>
</dbReference>
<protein>
    <submittedName>
        <fullName evidence="1">Uncharacterized protein</fullName>
    </submittedName>
</protein>